<organism evidence="1 2">
    <name type="scientific">Holothuria leucospilota</name>
    <name type="common">Black long sea cucumber</name>
    <name type="synonym">Mertensiothuria leucospilota</name>
    <dbReference type="NCBI Taxonomy" id="206669"/>
    <lineage>
        <taxon>Eukaryota</taxon>
        <taxon>Metazoa</taxon>
        <taxon>Echinodermata</taxon>
        <taxon>Eleutherozoa</taxon>
        <taxon>Echinozoa</taxon>
        <taxon>Holothuroidea</taxon>
        <taxon>Aspidochirotacea</taxon>
        <taxon>Aspidochirotida</taxon>
        <taxon>Holothuriidae</taxon>
        <taxon>Holothuria</taxon>
    </lineage>
</organism>
<gene>
    <name evidence="1" type="ORF">HOLleu_09120</name>
</gene>
<evidence type="ECO:0000313" key="2">
    <source>
        <dbReference type="Proteomes" id="UP001152320"/>
    </source>
</evidence>
<protein>
    <submittedName>
        <fullName evidence="1">Uncharacterized protein</fullName>
    </submittedName>
</protein>
<comment type="caution">
    <text evidence="1">The sequence shown here is derived from an EMBL/GenBank/DDBJ whole genome shotgun (WGS) entry which is preliminary data.</text>
</comment>
<dbReference type="EMBL" id="JAIZAY010000003">
    <property type="protein sequence ID" value="KAJ8045981.1"/>
    <property type="molecule type" value="Genomic_DNA"/>
</dbReference>
<accession>A0A9Q1CJA5</accession>
<proteinExistence type="predicted"/>
<dbReference type="AlphaFoldDB" id="A0A9Q1CJA5"/>
<dbReference type="Proteomes" id="UP001152320">
    <property type="component" value="Chromosome 3"/>
</dbReference>
<sequence>MLGGYIPPSPGVYAHVVSDNISKTYRKADPGTVTQIEIESHNIAEKLNIGDRINRPAPKQAFVTIKDHKQNFQTNTKCRLINPTKPEMGCVSKAILDRINNTIRSRIRVNQWRNTSSVLKWFTNLDKKNNLTFLVFDIVDFYPSISEELLSKCLLWAKRYASISNTEHSAILYDHKGNTWEKRKTHTHTHTHPHTTSLTSPWALMTEQSRGL</sequence>
<evidence type="ECO:0000313" key="1">
    <source>
        <dbReference type="EMBL" id="KAJ8045981.1"/>
    </source>
</evidence>
<name>A0A9Q1CJA5_HOLLE</name>
<keyword evidence="2" id="KW-1185">Reference proteome</keyword>
<dbReference type="OrthoDB" id="5988108at2759"/>
<reference evidence="1" key="1">
    <citation type="submission" date="2021-10" db="EMBL/GenBank/DDBJ databases">
        <title>Tropical sea cucumber genome reveals ecological adaptation and Cuvierian tubules defense mechanism.</title>
        <authorList>
            <person name="Chen T."/>
        </authorList>
    </citation>
    <scope>NUCLEOTIDE SEQUENCE</scope>
    <source>
        <strain evidence="1">Nanhai2018</strain>
        <tissue evidence="1">Muscle</tissue>
    </source>
</reference>